<feature type="domain" description="Phosphatidic acid phosphatase type 2/haloperoxidase" evidence="9">
    <location>
        <begin position="67"/>
        <end position="178"/>
    </location>
</feature>
<keyword evidence="2" id="KW-1003">Cell membrane</keyword>
<keyword evidence="5 8" id="KW-1133">Transmembrane helix</keyword>
<keyword evidence="11" id="KW-1185">Reference proteome</keyword>
<evidence type="ECO:0000256" key="3">
    <source>
        <dbReference type="ARBA" id="ARBA00022692"/>
    </source>
</evidence>
<keyword evidence="4" id="KW-0378">Hydrolase</keyword>
<evidence type="ECO:0000313" key="11">
    <source>
        <dbReference type="Proteomes" id="UP001596241"/>
    </source>
</evidence>
<dbReference type="Gene3D" id="1.20.144.10">
    <property type="entry name" value="Phosphatidic acid phosphatase type 2/haloperoxidase"/>
    <property type="match status" value="1"/>
</dbReference>
<dbReference type="Pfam" id="PF01569">
    <property type="entry name" value="PAP2"/>
    <property type="match status" value="1"/>
</dbReference>
<proteinExistence type="predicted"/>
<dbReference type="InterPro" id="IPR036938">
    <property type="entry name" value="PAP2/HPO_sf"/>
</dbReference>
<dbReference type="EMBL" id="JBHSPW010000004">
    <property type="protein sequence ID" value="MFC5893168.1"/>
    <property type="molecule type" value="Genomic_DNA"/>
</dbReference>
<feature type="region of interest" description="Disordered" evidence="7">
    <location>
        <begin position="239"/>
        <end position="265"/>
    </location>
</feature>
<dbReference type="PANTHER" id="PTHR14969">
    <property type="entry name" value="SPHINGOSINE-1-PHOSPHATE PHOSPHOHYDROLASE"/>
    <property type="match status" value="1"/>
</dbReference>
<evidence type="ECO:0000256" key="5">
    <source>
        <dbReference type="ARBA" id="ARBA00022989"/>
    </source>
</evidence>
<evidence type="ECO:0000313" key="10">
    <source>
        <dbReference type="EMBL" id="MFC5893168.1"/>
    </source>
</evidence>
<gene>
    <name evidence="10" type="ORF">ACFP3M_10115</name>
</gene>
<feature type="compositionally biased region" description="Low complexity" evidence="7">
    <location>
        <begin position="239"/>
        <end position="254"/>
    </location>
</feature>
<feature type="transmembrane region" description="Helical" evidence="8">
    <location>
        <begin position="113"/>
        <end position="132"/>
    </location>
</feature>
<evidence type="ECO:0000259" key="9">
    <source>
        <dbReference type="SMART" id="SM00014"/>
    </source>
</evidence>
<keyword evidence="6 8" id="KW-0472">Membrane</keyword>
<feature type="transmembrane region" description="Helical" evidence="8">
    <location>
        <begin position="139"/>
        <end position="157"/>
    </location>
</feature>
<evidence type="ECO:0000256" key="6">
    <source>
        <dbReference type="ARBA" id="ARBA00023136"/>
    </source>
</evidence>
<evidence type="ECO:0000256" key="1">
    <source>
        <dbReference type="ARBA" id="ARBA00004651"/>
    </source>
</evidence>
<comment type="subcellular location">
    <subcellularLocation>
        <location evidence="1">Cell membrane</location>
        <topology evidence="1">Multi-pass membrane protein</topology>
    </subcellularLocation>
</comment>
<dbReference type="SUPFAM" id="SSF48317">
    <property type="entry name" value="Acid phosphatase/Vanadium-dependent haloperoxidase"/>
    <property type="match status" value="1"/>
</dbReference>
<evidence type="ECO:0000256" key="7">
    <source>
        <dbReference type="SAM" id="MobiDB-lite"/>
    </source>
</evidence>
<dbReference type="SMART" id="SM00014">
    <property type="entry name" value="acidPPc"/>
    <property type="match status" value="1"/>
</dbReference>
<feature type="transmembrane region" description="Helical" evidence="8">
    <location>
        <begin position="67"/>
        <end position="87"/>
    </location>
</feature>
<protein>
    <submittedName>
        <fullName evidence="10">Phosphatase PAP2 family protein</fullName>
    </submittedName>
</protein>
<name>A0ABW1FJY5_9ACTN</name>
<feature type="transmembrane region" description="Helical" evidence="8">
    <location>
        <begin position="163"/>
        <end position="186"/>
    </location>
</feature>
<evidence type="ECO:0000256" key="4">
    <source>
        <dbReference type="ARBA" id="ARBA00022801"/>
    </source>
</evidence>
<comment type="caution">
    <text evidence="10">The sequence shown here is derived from an EMBL/GenBank/DDBJ whole genome shotgun (WGS) entry which is preliminary data.</text>
</comment>
<evidence type="ECO:0000256" key="2">
    <source>
        <dbReference type="ARBA" id="ARBA00022475"/>
    </source>
</evidence>
<reference evidence="11" key="1">
    <citation type="journal article" date="2019" name="Int. J. Syst. Evol. Microbiol.">
        <title>The Global Catalogue of Microorganisms (GCM) 10K type strain sequencing project: providing services to taxonomists for standard genome sequencing and annotation.</title>
        <authorList>
            <consortium name="The Broad Institute Genomics Platform"/>
            <consortium name="The Broad Institute Genome Sequencing Center for Infectious Disease"/>
            <person name="Wu L."/>
            <person name="Ma J."/>
        </authorList>
    </citation>
    <scope>NUCLEOTIDE SEQUENCE [LARGE SCALE GENOMIC DNA]</scope>
    <source>
        <strain evidence="11">CGMCC 1.15809</strain>
    </source>
</reference>
<dbReference type="Proteomes" id="UP001596241">
    <property type="component" value="Unassembled WGS sequence"/>
</dbReference>
<keyword evidence="3 8" id="KW-0812">Transmembrane</keyword>
<sequence length="265" mass="27402">MAGLALVGPDPDADVLGGINGLAKDAPRWVNHTMEYLGEYGVLAALAVLCVLAWWSVRRRAGAPAAVAGLVWAPLAAGLALLANIPIRAIVGRPRPFRDHAGLTVLVPGKTDFSFVSDHATLAMAVGAGLFLVRRSYGLIGMGLALLEGFCRIYLGVHYPTDVIGGFALGTAVVLLLAPPAQALLVPLMTRLGRSRAGRLVRAPGVPETVRTPDAEAAVEAAYAQTFAETYGERYAAQDAADGPGLPAARAALPGGKGPERDLAA</sequence>
<dbReference type="RefSeq" id="WP_345078886.1">
    <property type="nucleotide sequence ID" value="NZ_BAAAWG010000004.1"/>
</dbReference>
<organism evidence="10 11">
    <name type="scientific">Streptomyces ramulosus</name>
    <dbReference type="NCBI Taxonomy" id="47762"/>
    <lineage>
        <taxon>Bacteria</taxon>
        <taxon>Bacillati</taxon>
        <taxon>Actinomycetota</taxon>
        <taxon>Actinomycetes</taxon>
        <taxon>Kitasatosporales</taxon>
        <taxon>Streptomycetaceae</taxon>
        <taxon>Streptomyces</taxon>
    </lineage>
</organism>
<dbReference type="InterPro" id="IPR000326">
    <property type="entry name" value="PAP2/HPO"/>
</dbReference>
<dbReference type="PANTHER" id="PTHR14969:SF62">
    <property type="entry name" value="DECAPRENYLPHOSPHORYL-5-PHOSPHORIBOSE PHOSPHATASE RV3807C-RELATED"/>
    <property type="match status" value="1"/>
</dbReference>
<accession>A0ABW1FJY5</accession>
<evidence type="ECO:0000256" key="8">
    <source>
        <dbReference type="SAM" id="Phobius"/>
    </source>
</evidence>
<feature type="transmembrane region" description="Helical" evidence="8">
    <location>
        <begin position="37"/>
        <end position="55"/>
    </location>
</feature>